<dbReference type="InterPro" id="IPR010870">
    <property type="entry name" value="Porin_O/P"/>
</dbReference>
<reference evidence="2 3" key="1">
    <citation type="submission" date="2018-08" db="EMBL/GenBank/DDBJ databases">
        <title>A genome reference for cultivated species of the human gut microbiota.</title>
        <authorList>
            <person name="Zou Y."/>
            <person name="Xue W."/>
            <person name="Luo G."/>
        </authorList>
    </citation>
    <scope>NUCLEOTIDE SEQUENCE [LARGE SCALE GENOMIC DNA]</scope>
    <source>
        <strain evidence="2 3">AF16-14</strain>
    </source>
</reference>
<proteinExistence type="predicted"/>
<keyword evidence="1" id="KW-0472">Membrane</keyword>
<dbReference type="Proteomes" id="UP000284243">
    <property type="component" value="Unassembled WGS sequence"/>
</dbReference>
<dbReference type="Gene3D" id="2.40.160.10">
    <property type="entry name" value="Porin"/>
    <property type="match status" value="1"/>
</dbReference>
<dbReference type="RefSeq" id="WP_087395529.1">
    <property type="nucleotide sequence ID" value="NZ_JADNGC010000018.1"/>
</dbReference>
<feature type="transmembrane region" description="Helical" evidence="1">
    <location>
        <begin position="12"/>
        <end position="30"/>
    </location>
</feature>
<comment type="caution">
    <text evidence="2">The sequence shown here is derived from an EMBL/GenBank/DDBJ whole genome shotgun (WGS) entry which is preliminary data.</text>
</comment>
<protein>
    <recommendedName>
        <fullName evidence="4">Phosphate-selective porin O and P</fullName>
    </recommendedName>
</protein>
<accession>A0A412TPB0</accession>
<keyword evidence="1" id="KW-1133">Transmembrane helix</keyword>
<dbReference type="EMBL" id="QRYC01000017">
    <property type="protein sequence ID" value="RGU55470.1"/>
    <property type="molecule type" value="Genomic_DNA"/>
</dbReference>
<evidence type="ECO:0000256" key="1">
    <source>
        <dbReference type="SAM" id="Phobius"/>
    </source>
</evidence>
<dbReference type="Pfam" id="PF07396">
    <property type="entry name" value="Porin_O_P"/>
    <property type="match status" value="1"/>
</dbReference>
<dbReference type="AlphaFoldDB" id="A0A412TPB0"/>
<name>A0A412TPB0_9BACT</name>
<gene>
    <name evidence="2" type="ORF">DWW57_12115</name>
</gene>
<dbReference type="SUPFAM" id="SSF56935">
    <property type="entry name" value="Porins"/>
    <property type="match status" value="1"/>
</dbReference>
<evidence type="ECO:0008006" key="4">
    <source>
        <dbReference type="Google" id="ProtNLM"/>
    </source>
</evidence>
<evidence type="ECO:0000313" key="2">
    <source>
        <dbReference type="EMBL" id="RGU55470.1"/>
    </source>
</evidence>
<dbReference type="InterPro" id="IPR023614">
    <property type="entry name" value="Porin_dom_sf"/>
</dbReference>
<organism evidence="2 3">
    <name type="scientific">Odoribacter splanchnicus</name>
    <dbReference type="NCBI Taxonomy" id="28118"/>
    <lineage>
        <taxon>Bacteria</taxon>
        <taxon>Pseudomonadati</taxon>
        <taxon>Bacteroidota</taxon>
        <taxon>Bacteroidia</taxon>
        <taxon>Bacteroidales</taxon>
        <taxon>Odoribacteraceae</taxon>
        <taxon>Odoribacter</taxon>
    </lineage>
</organism>
<sequence length="382" mass="43278">MKRLLTHLGLRFFLLFSCIFLSSFFISLSAQEFVKGGANGFEWRLIGRVFFDGGYFFNDTTDLGSSFQVNDIRLGTQIRFLEHWEAKIELGYGDNKISMKDIFLTYKFGEQAVRVGYQYEPFGNSRVGTTNFRFMTNAASDKALGNSRKLGVGYSYNHQGFNFMGGIYSDGDVQKSKSLDQGYSLAAKLIGRPLLKDKKLIHLSVAPRFSSGQETITFNAGIPTDLLTKDDNSYVEAKVDQVINQWKLDLEMILLYNKWYFQGQYFLAHLNRFQADNYNGKGWYGQIGYMILGAKHNYNAATGMIVNPAPKSLEVLCRYNMIDLNDAGIRGGRLTDISLGMNYFINKYVAAKINYTHMMVGNSSPKGGDDFDLIQARLQFSF</sequence>
<keyword evidence="1" id="KW-0812">Transmembrane</keyword>
<evidence type="ECO:0000313" key="3">
    <source>
        <dbReference type="Proteomes" id="UP000284243"/>
    </source>
</evidence>